<reference evidence="2" key="1">
    <citation type="journal article" date="2023" name="Front. Plant Sci.">
        <title>Chromosomal-level genome assembly of Melastoma candidum provides insights into trichome evolution.</title>
        <authorList>
            <person name="Zhong Y."/>
            <person name="Wu W."/>
            <person name="Sun C."/>
            <person name="Zou P."/>
            <person name="Liu Y."/>
            <person name="Dai S."/>
            <person name="Zhou R."/>
        </authorList>
    </citation>
    <scope>NUCLEOTIDE SEQUENCE [LARGE SCALE GENOMIC DNA]</scope>
</reference>
<organism evidence="1 2">
    <name type="scientific">Melastoma candidum</name>
    <dbReference type="NCBI Taxonomy" id="119954"/>
    <lineage>
        <taxon>Eukaryota</taxon>
        <taxon>Viridiplantae</taxon>
        <taxon>Streptophyta</taxon>
        <taxon>Embryophyta</taxon>
        <taxon>Tracheophyta</taxon>
        <taxon>Spermatophyta</taxon>
        <taxon>Magnoliopsida</taxon>
        <taxon>eudicotyledons</taxon>
        <taxon>Gunneridae</taxon>
        <taxon>Pentapetalae</taxon>
        <taxon>rosids</taxon>
        <taxon>malvids</taxon>
        <taxon>Myrtales</taxon>
        <taxon>Melastomataceae</taxon>
        <taxon>Melastomatoideae</taxon>
        <taxon>Melastomateae</taxon>
        <taxon>Melastoma</taxon>
    </lineage>
</organism>
<name>A0ACB9LKV8_9MYRT</name>
<keyword evidence="2" id="KW-1185">Reference proteome</keyword>
<protein>
    <submittedName>
        <fullName evidence="1">Uncharacterized protein</fullName>
    </submittedName>
</protein>
<dbReference type="EMBL" id="CM042890">
    <property type="protein sequence ID" value="KAI4311878.1"/>
    <property type="molecule type" value="Genomic_DNA"/>
</dbReference>
<accession>A0ACB9LKV8</accession>
<evidence type="ECO:0000313" key="1">
    <source>
        <dbReference type="EMBL" id="KAI4311878.1"/>
    </source>
</evidence>
<sequence length="124" mass="13808">MRFKKYFDQFGLITDVVVMYDHNTQRPRGFGFITFDTEDAVERELSYKTFPELNGKMVEVKRAVPKEMSPWSNRSPLGSYSPGLSRVSSFLNGYPQGGYASSPVGNYGGRVDGRVSPGSIPPSL</sequence>
<gene>
    <name evidence="1" type="ORF">MLD38_036741</name>
</gene>
<dbReference type="Proteomes" id="UP001057402">
    <property type="component" value="Chromosome 11"/>
</dbReference>
<comment type="caution">
    <text evidence="1">The sequence shown here is derived from an EMBL/GenBank/DDBJ whole genome shotgun (WGS) entry which is preliminary data.</text>
</comment>
<evidence type="ECO:0000313" key="2">
    <source>
        <dbReference type="Proteomes" id="UP001057402"/>
    </source>
</evidence>
<proteinExistence type="predicted"/>